<dbReference type="SUPFAM" id="SSF53335">
    <property type="entry name" value="S-adenosyl-L-methionine-dependent methyltransferases"/>
    <property type="match status" value="1"/>
</dbReference>
<dbReference type="AlphaFoldDB" id="X1Q5H0"/>
<dbReference type="GO" id="GO:0032259">
    <property type="term" value="P:methylation"/>
    <property type="evidence" value="ECO:0007669"/>
    <property type="project" value="UniProtKB-KW"/>
</dbReference>
<reference evidence="4" key="1">
    <citation type="journal article" date="2014" name="Front. Microbiol.">
        <title>High frequency of phylogenetically diverse reductive dehalogenase-homologous genes in deep subseafloor sedimentary metagenomes.</title>
        <authorList>
            <person name="Kawai M."/>
            <person name="Futagami T."/>
            <person name="Toyoda A."/>
            <person name="Takaki Y."/>
            <person name="Nishi S."/>
            <person name="Hori S."/>
            <person name="Arai W."/>
            <person name="Tsubouchi T."/>
            <person name="Morono Y."/>
            <person name="Uchiyama I."/>
            <person name="Ito T."/>
            <person name="Fujiyama A."/>
            <person name="Inagaki F."/>
            <person name="Takami H."/>
        </authorList>
    </citation>
    <scope>NUCLEOTIDE SEQUENCE</scope>
    <source>
        <strain evidence="4">Expedition CK06-06</strain>
    </source>
</reference>
<dbReference type="GO" id="GO:0003677">
    <property type="term" value="F:DNA binding"/>
    <property type="evidence" value="ECO:0007669"/>
    <property type="project" value="InterPro"/>
</dbReference>
<evidence type="ECO:0000256" key="1">
    <source>
        <dbReference type="ARBA" id="ARBA00022603"/>
    </source>
</evidence>
<dbReference type="InterPro" id="IPR002941">
    <property type="entry name" value="DNA_methylase_N4/N6"/>
</dbReference>
<gene>
    <name evidence="4" type="ORF">S12H4_08143</name>
</gene>
<evidence type="ECO:0000259" key="3">
    <source>
        <dbReference type="Pfam" id="PF01555"/>
    </source>
</evidence>
<keyword evidence="1" id="KW-0489">Methyltransferase</keyword>
<dbReference type="Gene3D" id="3.40.50.150">
    <property type="entry name" value="Vaccinia Virus protein VP39"/>
    <property type="match status" value="1"/>
</dbReference>
<dbReference type="Pfam" id="PF01555">
    <property type="entry name" value="N6_N4_Mtase"/>
    <property type="match status" value="1"/>
</dbReference>
<comment type="caution">
    <text evidence="4">The sequence shown here is derived from an EMBL/GenBank/DDBJ whole genome shotgun (WGS) entry which is preliminary data.</text>
</comment>
<evidence type="ECO:0000256" key="2">
    <source>
        <dbReference type="ARBA" id="ARBA00022679"/>
    </source>
</evidence>
<dbReference type="InterPro" id="IPR029063">
    <property type="entry name" value="SAM-dependent_MTases_sf"/>
</dbReference>
<sequence length="262" mass="29534">MELKFKRDTSFRKQFFVPDSFAHPAKMDAQLLIWIVERYTQLGEVILDPMAGMGTTMLACTLGRNVVLVELEEKFCKMCQDNWEIVKTKPQLGYQLGNCQIIQGDARQLKGLVDKCVFSPPYALTIQKGHEGVQAWKVIEGLKNADKETLQARAKELAQKGEITNQYGEGPDNIGNLPYGQIDKIVTSPPFVPDDQRRTRHIESEESDIKRGYKPMKGYRSYYSQNPDNIGNPGPYGNIDSIITSDKGQGKGQSAIVYITFF</sequence>
<evidence type="ECO:0000313" key="4">
    <source>
        <dbReference type="EMBL" id="GAI63458.1"/>
    </source>
</evidence>
<organism evidence="4">
    <name type="scientific">marine sediment metagenome</name>
    <dbReference type="NCBI Taxonomy" id="412755"/>
    <lineage>
        <taxon>unclassified sequences</taxon>
        <taxon>metagenomes</taxon>
        <taxon>ecological metagenomes</taxon>
    </lineage>
</organism>
<dbReference type="GO" id="GO:0008170">
    <property type="term" value="F:N-methyltransferase activity"/>
    <property type="evidence" value="ECO:0007669"/>
    <property type="project" value="InterPro"/>
</dbReference>
<name>X1Q5H0_9ZZZZ</name>
<protein>
    <recommendedName>
        <fullName evidence="3">DNA methylase N-4/N-6 domain-containing protein</fullName>
    </recommendedName>
</protein>
<proteinExistence type="predicted"/>
<accession>X1Q5H0</accession>
<feature type="domain" description="DNA methylase N-4/N-6" evidence="3">
    <location>
        <begin position="21"/>
        <end position="79"/>
    </location>
</feature>
<feature type="non-terminal residue" evidence="4">
    <location>
        <position position="262"/>
    </location>
</feature>
<dbReference type="EMBL" id="BARW01003108">
    <property type="protein sequence ID" value="GAI63458.1"/>
    <property type="molecule type" value="Genomic_DNA"/>
</dbReference>
<keyword evidence="2" id="KW-0808">Transferase</keyword>